<feature type="domain" description="MAM" evidence="5">
    <location>
        <begin position="1943"/>
        <end position="2100"/>
    </location>
</feature>
<feature type="compositionally biased region" description="Low complexity" evidence="4">
    <location>
        <begin position="2601"/>
        <end position="2616"/>
    </location>
</feature>
<dbReference type="CDD" id="cd19941">
    <property type="entry name" value="TIL"/>
    <property type="match status" value="1"/>
</dbReference>
<dbReference type="InterPro" id="IPR025615">
    <property type="entry name" value="TILa_dom"/>
</dbReference>
<keyword evidence="1" id="KW-0677">Repeat</keyword>
<comment type="caution">
    <text evidence="8">The sequence shown here is derived from an EMBL/GenBank/DDBJ whole genome shotgun (WGS) entry which is preliminary data.</text>
</comment>
<evidence type="ECO:0000259" key="7">
    <source>
        <dbReference type="PROSITE" id="PS51233"/>
    </source>
</evidence>
<dbReference type="InterPro" id="IPR000998">
    <property type="entry name" value="MAM_dom"/>
</dbReference>
<feature type="domain" description="MAM" evidence="5">
    <location>
        <begin position="2135"/>
        <end position="2292"/>
    </location>
</feature>
<dbReference type="InterPro" id="IPR036084">
    <property type="entry name" value="Ser_inhib-like_sf"/>
</dbReference>
<dbReference type="InterPro" id="IPR001007">
    <property type="entry name" value="VWF_dom"/>
</dbReference>
<feature type="region of interest" description="Disordered" evidence="4">
    <location>
        <begin position="3144"/>
        <end position="3222"/>
    </location>
</feature>
<accession>A0A9D3NAG4</accession>
<gene>
    <name evidence="8" type="ORF">KOW79_016879</name>
</gene>
<dbReference type="Pfam" id="PF01826">
    <property type="entry name" value="TIL"/>
    <property type="match status" value="1"/>
</dbReference>
<feature type="domain" description="MAM" evidence="5">
    <location>
        <begin position="1171"/>
        <end position="1332"/>
    </location>
</feature>
<dbReference type="Gene3D" id="2.60.120.200">
    <property type="match status" value="10"/>
</dbReference>
<feature type="compositionally biased region" description="Low complexity" evidence="4">
    <location>
        <begin position="3024"/>
        <end position="3038"/>
    </location>
</feature>
<dbReference type="PRINTS" id="PR00020">
    <property type="entry name" value="MAMDOMAIN"/>
</dbReference>
<dbReference type="InterPro" id="IPR001846">
    <property type="entry name" value="VWF_type-D"/>
</dbReference>
<feature type="compositionally biased region" description="Polar residues" evidence="4">
    <location>
        <begin position="3195"/>
        <end position="3222"/>
    </location>
</feature>
<dbReference type="InterPro" id="IPR051560">
    <property type="entry name" value="MAM_domain-containing"/>
</dbReference>
<dbReference type="InterPro" id="IPR002919">
    <property type="entry name" value="TIL_dom"/>
</dbReference>
<keyword evidence="2" id="KW-1015">Disulfide bond</keyword>
<feature type="region of interest" description="Disordered" evidence="4">
    <location>
        <begin position="2928"/>
        <end position="2982"/>
    </location>
</feature>
<dbReference type="SMART" id="SM00137">
    <property type="entry name" value="MAM"/>
    <property type="match status" value="10"/>
</dbReference>
<name>A0A9D3NAG4_9TELE</name>
<feature type="region of interest" description="Disordered" evidence="4">
    <location>
        <begin position="2578"/>
        <end position="2828"/>
    </location>
</feature>
<feature type="compositionally biased region" description="Polar residues" evidence="4">
    <location>
        <begin position="2801"/>
        <end position="2811"/>
    </location>
</feature>
<sequence length="3222" mass="354935">MQVNGIWKKLPLSLDEGKIKISAYGPDVVLQTNFNLSVSFAKTGALEVSVPIQYSNKLCGMCGNFNNLMDDDKNMPDRSLVKDTQILGQKWKSASFYCQDPIVPSMCSESEKLEYADKLYCGVLLSQNGPFAKCSSSLDTSSLFRNCISEMCTTKGDHEAFCDVLQAVEMSCSEVGISVTGWRNATHCSLACGSNSHFNACSSDCPATCSGLDAAEDCGRCQERCDCDDGLLLSGDRCVPMEDCGCWVDGQHYQKGESFMDDNCESLCMCAGQGNIQCSAVSCLTHEVCKVENGVIGCFPSSPVTCSVYGDPHYITFDGKAYSFQGTCNYTIAKACDAGAVQFTLTARNEELRNYTSSSLNSVALDVDGFHLAIRQNKLVYVNGSQITLPFSHSTSVSVSQTGPYVKVETNFGLRFLFNGNDRLFVQVDERHKGRMCGLCGTYSGSQFDDFLTPGGSVVPYPHVFANSWNTHDKEWPCINGSENKPKCSPELENKGFQECSKLFGEDFKACHWFVPPQIFVNSCVHDFCTSGGDQTQLCTSLENYVAACEVSEVFLGDWWKGTVCDVPTTLPTVKPSTPTPSQPTTIISSASCSWSCNFDQDECGWEQLIQDSFDWTRMSGSTPSDFTGPSSDHTTGSGFYMYIEGDGVYHGDSARMLSPKCNTLGTQCMTFWYHMYGGEFMMLSVYLLEENRATKIWSIANNQGNQWHLSQIEINPIGPFRIIVEGIRGLNAQSDVAWDDVTIVHGKCRFSMRPEPEVPSPTMSITTSVCGMDCNFENSLCTWTQMLTDVFDWTRHNGSTPTPKTGPLSDHTTGDGYYLYIEGDSAAHGDTARLLSEECSDVQPQCLQFWYHMYGSSWTMGLSVYLLHGNVAQEVWRKQEDQGNVWHQALVDITPHGKFRILFEGRRGHSDRSDVALDDVSLQRGPCADPNGSSVSKLSPIISTVSSTSTPPEPPIKNTIVVPVHRNDPAPVKSKLSTICRMNCNFDYNLCTWTQLLTDVFDWTRQQGSTPTSLTGPSSDHTTGTGYYLYIEGDSATHGDTARLLSEECSDVQPQCLQFWYHMYGSSWTMGLSVYLLHGNVAQEVWRRRENQGNTWHQALVDITPHSTFRILFEGRRGDNARSDVALDDVFIHPGPCADLINHQTASPAPEKPTLIPKVTSATTKSAFSPVCAFDCNYDNNLCTWSQLATDVFDWTRHSGPTSTALTGPSSDHTTGTGYYLYIEGDTATHGDTARLLSEECSDVQPQCLQFWYHMYGSSWTMGLSVYLLHGNVAQEVWRKRENQGNTWHQALVDITPHSTFRILFEGRRGDNARSDVALDDVFIHTGPCADLINHQTASPAPEKPTLIPTVTSATTKSAFSPVCAFDCNFDNNLCTWSQLATDVFDWTRHSGPTSTALTGPSSDHTTGTGYYLYIEGDSAAHGDTARLLSEECSDVQPQCLQFWYHMYGSSWTMGLSVYLLHGNVAQEVWRRRENQGNTWHQAQVDITPHSTFRILFEGRRGDNARSDVALDDVFIHTGPCADLIHHQTASPAPEKPTLIPKVTSATTKSAFSPVCEFDCNFDNNLCTWSQLATDVFDWKRHSGPTSTALTGPSSDHTTGTGYYLYIEGDSATHGDTARLLSEECSDVQPQCLQFWYHMYGSSWTMGLSVYLLHGNVAQEVWRKRENQGNTWHQAQVDITPHGTFRILFEGRRGDNARSDVALDDVFIHTGPCADLINHQTASPAPEKPTLIPTVTSATTKSAFSPVCAFDCNFDNNLCTWSQLATDVFDWTRHSGPTSTALTGPSSDHTTGTGYYLYIEGDSATHGDTARLLSEECSDVQPQCLQFWYHMYGSSWTMGLSVYLLHGNVAQEVWRKRENQGNTWHQAQVDITPHSTFRILFEGRRGDNARSDVALDDVFIHTGPCADLINHQTASPAPEKPTLIPTVTSATTKSAFSPVCAFDCNFDNNLCTWSQLATDVFDWTRHSGPTSTALTGPSSDHTTGTGYYLYIEGDSAAHGDTARLLSEECSDVQPQCLQFWYHMYGSSWTMGLSVYLLHGNVAQEVWRKKENQGNTWHQAQVDITPHGKFRILFEGRRGDNARSDVALDDVFIHRGPCADLINHQTASPAPEKPTLIPTVTSATTKSAFSPVCAFDCNFDNNLCTWSQLATDVFDWTRHSGPTSTALTGPSSDHTTGTGYYLYIEGDSATHGDTARLLSEECSDVQPQCLQFWYHMYGSSWTMGLSVYLLHGNVAQEVWRKRENQGNTWHQALVDITPHSTFRILFEGRRGDNARSDVALDDVFIHTGPCADLINHQTASPAPEKPTLIPTVTSATTKSAFSPVCAFDCNFDNNLCTWSQLATDVFDWTRHSGPTSTALTGPSSDHTTGTGYYLYIEGDSAAHGDTARLLSEECSDVQPQCLQFWYHMYGSSWTMGLSVYLLHGNEAQEVWRKREDQGNVWHQALVDITPHGKFRLLFEGRRGHNARDQEHQASAGCSEPTALCCPGTNSLCHRGCFCDEACLQFRDCCPDYSQTCITLSRQVTTTTTTTMASTSNTSKSTFSTKPTTSVTITTDKAQNISNYETSLFEDTSTTITVSNPGLSTTPEHQTDFTSSLNPENTYQTSYQTTTSSTTTTGGKETPGNTFTPLDGSSTQTKESRPHSPETSLFEDTATTITGSNSHLSTTPELQTTQSITPDFTSSLNPENTYPTSYQTPTSSTSSTREKETSLFEDTATTITGSNSHLSTTPEHQTTQSLTPAFTSSLNPENTYQTSYQTPTSSTSTIRRKETSLFEDTATTTTDSNSGLSTTTEHQTTQSLTPDFTSSLNPENTYQTSYQTTTSSTTTTGGKDDDDVFFLLSLTETSLFEDTSTTITDSNSGLSTTPEHQNTQSLTPDFTSSLNPENTYQTSYQTTTSSTTTTGGKDDDDDDVFFLLSLTETSLFEDTSTTITDSNSGLSTTTEHQTAQSLTSDFTSSLNPENTYQTSYQTTTSSTTTTGGKETSLFEDIATTITDSNSHLSTTPELQTTQSITPDFTSPINPENTYPTSYQTPTSSTSSTRERETSLFEDTATTITDSNSHLSTTPELQTTQSITPDFTSSLNPENTYQTSYQTPTSSTSTIRRKETSLFEDTSTTITGFNLDQSTTPEHQTTHLFEDTATTITGSNLHLPTTPEHQTTQSITPDFTSSLSSENTYPTSYQTPASSTSSTRRKETPGNTFTPLDGSSTQTEESNPHSQGKTDI</sequence>
<organism evidence="8 9">
    <name type="scientific">Hemibagrus wyckioides</name>
    <dbReference type="NCBI Taxonomy" id="337641"/>
    <lineage>
        <taxon>Eukaryota</taxon>
        <taxon>Metazoa</taxon>
        <taxon>Chordata</taxon>
        <taxon>Craniata</taxon>
        <taxon>Vertebrata</taxon>
        <taxon>Euteleostomi</taxon>
        <taxon>Actinopterygii</taxon>
        <taxon>Neopterygii</taxon>
        <taxon>Teleostei</taxon>
        <taxon>Ostariophysi</taxon>
        <taxon>Siluriformes</taxon>
        <taxon>Bagridae</taxon>
        <taxon>Hemibagrus</taxon>
    </lineage>
</organism>
<dbReference type="SMART" id="SM00832">
    <property type="entry name" value="C8"/>
    <property type="match status" value="2"/>
</dbReference>
<evidence type="ECO:0000313" key="9">
    <source>
        <dbReference type="Proteomes" id="UP000824219"/>
    </source>
</evidence>
<dbReference type="InterPro" id="IPR001212">
    <property type="entry name" value="Somatomedin_B_dom"/>
</dbReference>
<dbReference type="EMBL" id="JAHKSW010000020">
    <property type="protein sequence ID" value="KAG7319736.1"/>
    <property type="molecule type" value="Genomic_DNA"/>
</dbReference>
<feature type="compositionally biased region" description="Low complexity" evidence="4">
    <location>
        <begin position="3086"/>
        <end position="3098"/>
    </location>
</feature>
<proteinExistence type="predicted"/>
<feature type="domain" description="MAM" evidence="5">
    <location>
        <begin position="1751"/>
        <end position="1908"/>
    </location>
</feature>
<dbReference type="InterPro" id="IPR014853">
    <property type="entry name" value="VWF/SSPO/ZAN-like_Cys-rich_dom"/>
</dbReference>
<reference evidence="8 9" key="1">
    <citation type="submission" date="2021-06" db="EMBL/GenBank/DDBJ databases">
        <title>Chromosome-level genome assembly of the red-tail catfish (Hemibagrus wyckioides).</title>
        <authorList>
            <person name="Shao F."/>
        </authorList>
    </citation>
    <scope>NUCLEOTIDE SEQUENCE [LARGE SCALE GENOMIC DNA]</scope>
    <source>
        <strain evidence="8">EC202008001</strain>
        <tissue evidence="8">Blood</tissue>
    </source>
</reference>
<feature type="compositionally biased region" description="Polar residues" evidence="4">
    <location>
        <begin position="2652"/>
        <end position="2687"/>
    </location>
</feature>
<dbReference type="SUPFAM" id="SSF57567">
    <property type="entry name" value="Serine protease inhibitors"/>
    <property type="match status" value="1"/>
</dbReference>
<dbReference type="Pfam" id="PF00094">
    <property type="entry name" value="VWD"/>
    <property type="match status" value="2"/>
</dbReference>
<feature type="domain" description="SMB" evidence="6">
    <location>
        <begin position="2473"/>
        <end position="2520"/>
    </location>
</feature>
<feature type="compositionally biased region" description="Polar residues" evidence="4">
    <location>
        <begin position="3144"/>
        <end position="3188"/>
    </location>
</feature>
<protein>
    <recommendedName>
        <fullName evidence="10">MAM and LDL-receptor class A domain-containing protein 1-like</fullName>
    </recommendedName>
</protein>
<evidence type="ECO:0000259" key="5">
    <source>
        <dbReference type="PROSITE" id="PS50060"/>
    </source>
</evidence>
<feature type="region of interest" description="Disordered" evidence="4">
    <location>
        <begin position="2851"/>
        <end position="2905"/>
    </location>
</feature>
<dbReference type="GO" id="GO:0016020">
    <property type="term" value="C:membrane"/>
    <property type="evidence" value="ECO:0007669"/>
    <property type="project" value="InterPro"/>
</dbReference>
<dbReference type="Pfam" id="PF00629">
    <property type="entry name" value="MAM"/>
    <property type="match status" value="10"/>
</dbReference>
<feature type="compositionally biased region" description="Polar residues" evidence="4">
    <location>
        <begin position="2930"/>
        <end position="2961"/>
    </location>
</feature>
<feature type="compositionally biased region" description="Polar residues" evidence="4">
    <location>
        <begin position="2578"/>
        <end position="2600"/>
    </location>
</feature>
<dbReference type="OrthoDB" id="5945029at2759"/>
<feature type="domain" description="MAM" evidence="5">
    <location>
        <begin position="595"/>
        <end position="751"/>
    </location>
</feature>
<feature type="domain" description="MAM" evidence="5">
    <location>
        <begin position="983"/>
        <end position="1140"/>
    </location>
</feature>
<evidence type="ECO:0000256" key="4">
    <source>
        <dbReference type="SAM" id="MobiDB-lite"/>
    </source>
</evidence>
<feature type="compositionally biased region" description="Polar residues" evidence="4">
    <location>
        <begin position="2995"/>
        <end position="3023"/>
    </location>
</feature>
<dbReference type="Pfam" id="PF08742">
    <property type="entry name" value="C8"/>
    <property type="match status" value="2"/>
</dbReference>
<feature type="compositionally biased region" description="Polar residues" evidence="4">
    <location>
        <begin position="2622"/>
        <end position="2636"/>
    </location>
</feature>
<dbReference type="Pfam" id="PF12714">
    <property type="entry name" value="TILa"/>
    <property type="match status" value="1"/>
</dbReference>
<dbReference type="Proteomes" id="UP000824219">
    <property type="component" value="Linkage Group LG20"/>
</dbReference>
<dbReference type="PROSITE" id="PS50060">
    <property type="entry name" value="MAM_2"/>
    <property type="match status" value="10"/>
</dbReference>
<feature type="domain" description="MAM" evidence="5">
    <location>
        <begin position="2327"/>
        <end position="2494"/>
    </location>
</feature>
<dbReference type="Gene3D" id="2.10.25.10">
    <property type="entry name" value="Laminin"/>
    <property type="match status" value="1"/>
</dbReference>
<dbReference type="PROSITE" id="PS50958">
    <property type="entry name" value="SMB_2"/>
    <property type="match status" value="1"/>
</dbReference>
<dbReference type="PANTHER" id="PTHR23282:SF142">
    <property type="entry name" value="MAM DOMAIN-CONTAINING PROTEIN"/>
    <property type="match status" value="1"/>
</dbReference>
<feature type="domain" description="MAM" evidence="5">
    <location>
        <begin position="1367"/>
        <end position="1524"/>
    </location>
</feature>
<dbReference type="SMART" id="SM00215">
    <property type="entry name" value="VWC_out"/>
    <property type="match status" value="1"/>
</dbReference>
<feature type="compositionally biased region" description="Low complexity" evidence="4">
    <location>
        <begin position="2750"/>
        <end position="2764"/>
    </location>
</feature>
<dbReference type="PROSITE" id="PS00524">
    <property type="entry name" value="SMB_1"/>
    <property type="match status" value="1"/>
</dbReference>
<dbReference type="InterPro" id="IPR013320">
    <property type="entry name" value="ConA-like_dom_sf"/>
</dbReference>
<feature type="region of interest" description="Disordered" evidence="4">
    <location>
        <begin position="2527"/>
        <end position="2546"/>
    </location>
</feature>
<feature type="compositionally biased region" description="Low complexity" evidence="4">
    <location>
        <begin position="2962"/>
        <end position="2977"/>
    </location>
</feature>
<keyword evidence="9" id="KW-1185">Reference proteome</keyword>
<dbReference type="CDD" id="cd06263">
    <property type="entry name" value="MAM"/>
    <property type="match status" value="10"/>
</dbReference>
<dbReference type="FunFam" id="2.60.120.200:FF:000128">
    <property type="entry name" value="enteropeptidase isoform X2"/>
    <property type="match status" value="6"/>
</dbReference>
<feature type="compositionally biased region" description="Low complexity" evidence="4">
    <location>
        <begin position="2688"/>
        <end position="2702"/>
    </location>
</feature>
<feature type="compositionally biased region" description="Low complexity" evidence="4">
    <location>
        <begin position="2886"/>
        <end position="2901"/>
    </location>
</feature>
<dbReference type="SUPFAM" id="SSF49899">
    <property type="entry name" value="Concanavalin A-like lectins/glucanases"/>
    <property type="match status" value="10"/>
</dbReference>
<evidence type="ECO:0000256" key="2">
    <source>
        <dbReference type="ARBA" id="ARBA00023157"/>
    </source>
</evidence>
<dbReference type="PANTHER" id="PTHR23282">
    <property type="entry name" value="APICAL ENDOSOMAL GLYCOPROTEIN PRECURSOR"/>
    <property type="match status" value="1"/>
</dbReference>
<feature type="region of interest" description="Disordered" evidence="4">
    <location>
        <begin position="3079"/>
        <end position="3098"/>
    </location>
</feature>
<feature type="compositionally biased region" description="Polar residues" evidence="4">
    <location>
        <begin position="2776"/>
        <end position="2786"/>
    </location>
</feature>
<feature type="compositionally biased region" description="Polar residues" evidence="4">
    <location>
        <begin position="2854"/>
        <end position="2885"/>
    </location>
</feature>
<evidence type="ECO:0000256" key="3">
    <source>
        <dbReference type="ARBA" id="ARBA00023180"/>
    </source>
</evidence>
<dbReference type="SMART" id="SM00216">
    <property type="entry name" value="VWD"/>
    <property type="match status" value="1"/>
</dbReference>
<dbReference type="PROSITE" id="PS51233">
    <property type="entry name" value="VWFD"/>
    <property type="match status" value="2"/>
</dbReference>
<feature type="domain" description="MAM" evidence="5">
    <location>
        <begin position="1559"/>
        <end position="1716"/>
    </location>
</feature>
<evidence type="ECO:0000313" key="8">
    <source>
        <dbReference type="EMBL" id="KAG7319736.1"/>
    </source>
</evidence>
<keyword evidence="3" id="KW-0325">Glycoprotein</keyword>
<evidence type="ECO:0000256" key="1">
    <source>
        <dbReference type="ARBA" id="ARBA00022737"/>
    </source>
</evidence>
<feature type="domain" description="MAM" evidence="5">
    <location>
        <begin position="773"/>
        <end position="930"/>
    </location>
</feature>
<feature type="compositionally biased region" description="Low complexity" evidence="4">
    <location>
        <begin position="2812"/>
        <end position="2827"/>
    </location>
</feature>
<feature type="compositionally biased region" description="Low complexity" evidence="4">
    <location>
        <begin position="2787"/>
        <end position="2800"/>
    </location>
</feature>
<feature type="compositionally biased region" description="Polar residues" evidence="4">
    <location>
        <begin position="2714"/>
        <end position="2749"/>
    </location>
</feature>
<feature type="domain" description="VWFD" evidence="7">
    <location>
        <begin position="304"/>
        <end position="479"/>
    </location>
</feature>
<feature type="region of interest" description="Disordered" evidence="4">
    <location>
        <begin position="2995"/>
        <end position="3066"/>
    </location>
</feature>
<feature type="domain" description="VWFD" evidence="7">
    <location>
        <begin position="1"/>
        <end position="99"/>
    </location>
</feature>
<evidence type="ECO:0008006" key="10">
    <source>
        <dbReference type="Google" id="ProtNLM"/>
    </source>
</evidence>
<feature type="compositionally biased region" description="Polar residues" evidence="4">
    <location>
        <begin position="3050"/>
        <end position="3066"/>
    </location>
</feature>
<evidence type="ECO:0000259" key="6">
    <source>
        <dbReference type="PROSITE" id="PS50958"/>
    </source>
</evidence>